<dbReference type="SUPFAM" id="SSF53474">
    <property type="entry name" value="alpha/beta-Hydrolases"/>
    <property type="match status" value="1"/>
</dbReference>
<sequence>MTKQVLFCFPYAGGAASVYAKWRKHLLHGIECYPVEYAGRGKRWSEPFYQQMDDATEDLFHQLKHTIGSANYSFFGHSMGGLIAYELCKKVIREGYQPPAHLYLSGVKAPDQPRDRSIHHLPDDAFKKEIQELKGTPQEVLDNQDLFSIFSPILRADFRLVEEYRFIKEESKVPSPIIGLYGEEDDVDEEAIKKWREYTTSHFHVWGYPGGHFFINDHYEELARTISEEIGHRNDRVGHR</sequence>
<feature type="domain" description="Thioesterase" evidence="2">
    <location>
        <begin position="6"/>
        <end position="228"/>
    </location>
</feature>
<evidence type="ECO:0000313" key="3">
    <source>
        <dbReference type="EMBL" id="SDX35853.1"/>
    </source>
</evidence>
<dbReference type="RefSeq" id="WP_091742055.1">
    <property type="nucleotide sequence ID" value="NZ_FNNQ01000015.1"/>
</dbReference>
<reference evidence="3 4" key="1">
    <citation type="submission" date="2016-10" db="EMBL/GenBank/DDBJ databases">
        <authorList>
            <person name="de Groot N.N."/>
        </authorList>
    </citation>
    <scope>NUCLEOTIDE SEQUENCE [LARGE SCALE GENOMIC DNA]</scope>
    <source>
        <strain evidence="3 4">DSM 45610</strain>
    </source>
</reference>
<dbReference type="AlphaFoldDB" id="A0A1H3B1R3"/>
<dbReference type="InterPro" id="IPR012223">
    <property type="entry name" value="TEII"/>
</dbReference>
<dbReference type="Proteomes" id="UP000198534">
    <property type="component" value="Unassembled WGS sequence"/>
</dbReference>
<dbReference type="STRING" id="1048340.SAMN05444487_1157"/>
<dbReference type="EMBL" id="FNNQ01000015">
    <property type="protein sequence ID" value="SDX35853.1"/>
    <property type="molecule type" value="Genomic_DNA"/>
</dbReference>
<organism evidence="3 4">
    <name type="scientific">Marininema mesophilum</name>
    <dbReference type="NCBI Taxonomy" id="1048340"/>
    <lineage>
        <taxon>Bacteria</taxon>
        <taxon>Bacillati</taxon>
        <taxon>Bacillota</taxon>
        <taxon>Bacilli</taxon>
        <taxon>Bacillales</taxon>
        <taxon>Thermoactinomycetaceae</taxon>
        <taxon>Marininema</taxon>
    </lineage>
</organism>
<evidence type="ECO:0000313" key="4">
    <source>
        <dbReference type="Proteomes" id="UP000198534"/>
    </source>
</evidence>
<dbReference type="PANTHER" id="PTHR11487">
    <property type="entry name" value="THIOESTERASE"/>
    <property type="match status" value="1"/>
</dbReference>
<protein>
    <submittedName>
        <fullName evidence="3">Surfactin synthase thioesterase subunit</fullName>
    </submittedName>
</protein>
<accession>A0A1H3B1R3</accession>
<gene>
    <name evidence="3" type="ORF">SAMN05444487_1157</name>
</gene>
<evidence type="ECO:0000259" key="2">
    <source>
        <dbReference type="Pfam" id="PF00975"/>
    </source>
</evidence>
<comment type="similarity">
    <text evidence="1">Belongs to the thioesterase family.</text>
</comment>
<dbReference type="OrthoDB" id="2213423at2"/>
<name>A0A1H3B1R3_9BACL</name>
<keyword evidence="4" id="KW-1185">Reference proteome</keyword>
<dbReference type="PANTHER" id="PTHR11487:SF0">
    <property type="entry name" value="S-ACYL FATTY ACID SYNTHASE THIOESTERASE, MEDIUM CHAIN"/>
    <property type="match status" value="1"/>
</dbReference>
<dbReference type="InterPro" id="IPR029058">
    <property type="entry name" value="AB_hydrolase_fold"/>
</dbReference>
<proteinExistence type="inferred from homology"/>
<dbReference type="GO" id="GO:0008610">
    <property type="term" value="P:lipid biosynthetic process"/>
    <property type="evidence" value="ECO:0007669"/>
    <property type="project" value="TreeGrafter"/>
</dbReference>
<dbReference type="Gene3D" id="3.40.50.1820">
    <property type="entry name" value="alpha/beta hydrolase"/>
    <property type="match status" value="1"/>
</dbReference>
<evidence type="ECO:0000256" key="1">
    <source>
        <dbReference type="ARBA" id="ARBA00007169"/>
    </source>
</evidence>
<dbReference type="Pfam" id="PF00975">
    <property type="entry name" value="Thioesterase"/>
    <property type="match status" value="1"/>
</dbReference>
<dbReference type="InterPro" id="IPR001031">
    <property type="entry name" value="Thioesterase"/>
</dbReference>